<dbReference type="SMART" id="SM00345">
    <property type="entry name" value="HTH_GNTR"/>
    <property type="match status" value="1"/>
</dbReference>
<dbReference type="PANTHER" id="PTHR43537">
    <property type="entry name" value="TRANSCRIPTIONAL REGULATOR, GNTR FAMILY"/>
    <property type="match status" value="1"/>
</dbReference>
<dbReference type="SUPFAM" id="SSF48008">
    <property type="entry name" value="GntR ligand-binding domain-like"/>
    <property type="match status" value="1"/>
</dbReference>
<dbReference type="SMART" id="SM00895">
    <property type="entry name" value="FCD"/>
    <property type="match status" value="1"/>
</dbReference>
<protein>
    <submittedName>
        <fullName evidence="6">DNA-binding FadR family transcriptional regulator</fullName>
    </submittedName>
</protein>
<dbReference type="PANTHER" id="PTHR43537:SF44">
    <property type="entry name" value="GNTR FAMILY REGULATORY PROTEIN"/>
    <property type="match status" value="1"/>
</dbReference>
<evidence type="ECO:0000313" key="7">
    <source>
        <dbReference type="Proteomes" id="UP001242480"/>
    </source>
</evidence>
<dbReference type="InterPro" id="IPR011711">
    <property type="entry name" value="GntR_C"/>
</dbReference>
<feature type="domain" description="HTH gntR-type" evidence="5">
    <location>
        <begin position="27"/>
        <end position="95"/>
    </location>
</feature>
<dbReference type="Pfam" id="PF00392">
    <property type="entry name" value="GntR"/>
    <property type="match status" value="1"/>
</dbReference>
<dbReference type="PROSITE" id="PS50949">
    <property type="entry name" value="HTH_GNTR"/>
    <property type="match status" value="1"/>
</dbReference>
<dbReference type="CDD" id="cd07377">
    <property type="entry name" value="WHTH_GntR"/>
    <property type="match status" value="1"/>
</dbReference>
<dbReference type="Pfam" id="PF07729">
    <property type="entry name" value="FCD"/>
    <property type="match status" value="1"/>
</dbReference>
<organism evidence="6 7">
    <name type="scientific">Labrys wisconsinensis</name>
    <dbReference type="NCBI Taxonomy" id="425677"/>
    <lineage>
        <taxon>Bacteria</taxon>
        <taxon>Pseudomonadati</taxon>
        <taxon>Pseudomonadota</taxon>
        <taxon>Alphaproteobacteria</taxon>
        <taxon>Hyphomicrobiales</taxon>
        <taxon>Xanthobacteraceae</taxon>
        <taxon>Labrys</taxon>
    </lineage>
</organism>
<dbReference type="Gene3D" id="1.20.120.530">
    <property type="entry name" value="GntR ligand-binding domain-like"/>
    <property type="match status" value="1"/>
</dbReference>
<keyword evidence="2 6" id="KW-0238">DNA-binding</keyword>
<dbReference type="RefSeq" id="WP_307275193.1">
    <property type="nucleotide sequence ID" value="NZ_JAUSVX010000007.1"/>
</dbReference>
<keyword evidence="1" id="KW-0805">Transcription regulation</keyword>
<evidence type="ECO:0000256" key="2">
    <source>
        <dbReference type="ARBA" id="ARBA00023125"/>
    </source>
</evidence>
<keyword evidence="7" id="KW-1185">Reference proteome</keyword>
<evidence type="ECO:0000256" key="1">
    <source>
        <dbReference type="ARBA" id="ARBA00023015"/>
    </source>
</evidence>
<reference evidence="6 7" key="1">
    <citation type="submission" date="2023-07" db="EMBL/GenBank/DDBJ databases">
        <title>Genomic Encyclopedia of Type Strains, Phase IV (KMG-IV): sequencing the most valuable type-strain genomes for metagenomic binning, comparative biology and taxonomic classification.</title>
        <authorList>
            <person name="Goeker M."/>
        </authorList>
    </citation>
    <scope>NUCLEOTIDE SEQUENCE [LARGE SCALE GENOMIC DNA]</scope>
    <source>
        <strain evidence="6 7">DSM 19619</strain>
    </source>
</reference>
<evidence type="ECO:0000259" key="5">
    <source>
        <dbReference type="PROSITE" id="PS50949"/>
    </source>
</evidence>
<dbReference type="Gene3D" id="1.10.10.10">
    <property type="entry name" value="Winged helix-like DNA-binding domain superfamily/Winged helix DNA-binding domain"/>
    <property type="match status" value="1"/>
</dbReference>
<evidence type="ECO:0000256" key="4">
    <source>
        <dbReference type="SAM" id="MobiDB-lite"/>
    </source>
</evidence>
<sequence>MDELLPSRAAAHADPQPDGAEPPIRRLKLHDQIVATLGSRIVAGRFGESGLLPTESELAAELGVSRNALREAVKVLVSKGMVEVRPKTGTRIRPIREWNLLDRDVLGWHAQSDLRLIRAFDLVEFRLVVEPRAAALAAKRGTVEDFAAIDAACTALEACVGKPGLVPHRDIVFHRSIHKASHNAILNHLGSLTSSLMQIQVLMTTQEPGSFEKGLPLHRALTEAIKAGDAARAEAISRDLVQMPYSDLADRLAVPPERQL</sequence>
<name>A0ABU0J9E2_9HYPH</name>
<dbReference type="InterPro" id="IPR008920">
    <property type="entry name" value="TF_FadR/GntR_C"/>
</dbReference>
<feature type="region of interest" description="Disordered" evidence="4">
    <location>
        <begin position="1"/>
        <end position="24"/>
    </location>
</feature>
<dbReference type="SUPFAM" id="SSF46785">
    <property type="entry name" value="Winged helix' DNA-binding domain"/>
    <property type="match status" value="1"/>
</dbReference>
<accession>A0ABU0J9E2</accession>
<dbReference type="InterPro" id="IPR036390">
    <property type="entry name" value="WH_DNA-bd_sf"/>
</dbReference>
<keyword evidence="3" id="KW-0804">Transcription</keyword>
<dbReference type="Proteomes" id="UP001242480">
    <property type="component" value="Unassembled WGS sequence"/>
</dbReference>
<evidence type="ECO:0000313" key="6">
    <source>
        <dbReference type="EMBL" id="MDQ0470884.1"/>
    </source>
</evidence>
<dbReference type="EMBL" id="JAUSVX010000007">
    <property type="protein sequence ID" value="MDQ0470884.1"/>
    <property type="molecule type" value="Genomic_DNA"/>
</dbReference>
<comment type="caution">
    <text evidence="6">The sequence shown here is derived from an EMBL/GenBank/DDBJ whole genome shotgun (WGS) entry which is preliminary data.</text>
</comment>
<evidence type="ECO:0000256" key="3">
    <source>
        <dbReference type="ARBA" id="ARBA00023163"/>
    </source>
</evidence>
<proteinExistence type="predicted"/>
<dbReference type="InterPro" id="IPR000524">
    <property type="entry name" value="Tscrpt_reg_HTH_GntR"/>
</dbReference>
<dbReference type="GO" id="GO:0003677">
    <property type="term" value="F:DNA binding"/>
    <property type="evidence" value="ECO:0007669"/>
    <property type="project" value="UniProtKB-KW"/>
</dbReference>
<gene>
    <name evidence="6" type="ORF">QO011_003903</name>
</gene>
<dbReference type="InterPro" id="IPR036388">
    <property type="entry name" value="WH-like_DNA-bd_sf"/>
</dbReference>
<dbReference type="PRINTS" id="PR00035">
    <property type="entry name" value="HTHGNTR"/>
</dbReference>